<dbReference type="PANTHER" id="PTHR42898">
    <property type="entry name" value="TROPINONE REDUCTASE"/>
    <property type="match status" value="1"/>
</dbReference>
<feature type="region of interest" description="Disordered" evidence="3">
    <location>
        <begin position="406"/>
        <end position="433"/>
    </location>
</feature>
<dbReference type="SUPFAM" id="SSF51735">
    <property type="entry name" value="NAD(P)-binding Rossmann-fold domains"/>
    <property type="match status" value="2"/>
</dbReference>
<evidence type="ECO:0000256" key="3">
    <source>
        <dbReference type="SAM" id="MobiDB-lite"/>
    </source>
</evidence>
<evidence type="ECO:0000256" key="1">
    <source>
        <dbReference type="ARBA" id="ARBA00022857"/>
    </source>
</evidence>
<feature type="compositionally biased region" description="Basic and acidic residues" evidence="3">
    <location>
        <begin position="48"/>
        <end position="57"/>
    </location>
</feature>
<accession>A0A0E0BIP5</accession>
<dbReference type="Pfam" id="PF00106">
    <property type="entry name" value="adh_short"/>
    <property type="match status" value="2"/>
</dbReference>
<organism evidence="4">
    <name type="scientific">Oryza glumipatula</name>
    <dbReference type="NCBI Taxonomy" id="40148"/>
    <lineage>
        <taxon>Eukaryota</taxon>
        <taxon>Viridiplantae</taxon>
        <taxon>Streptophyta</taxon>
        <taxon>Embryophyta</taxon>
        <taxon>Tracheophyta</taxon>
        <taxon>Spermatophyta</taxon>
        <taxon>Magnoliopsida</taxon>
        <taxon>Liliopsida</taxon>
        <taxon>Poales</taxon>
        <taxon>Poaceae</taxon>
        <taxon>BOP clade</taxon>
        <taxon>Oryzoideae</taxon>
        <taxon>Oryzeae</taxon>
        <taxon>Oryzinae</taxon>
        <taxon>Oryza</taxon>
    </lineage>
</organism>
<sequence>MLMVCSSRLYILAMDGVPKLTAKELKSQQAREWYTALSVEEKAALVQRNRENRERKNSASISGTGSQTVNCQPSFQPVPSSTPMSFSTPEVRNSMFKEPVLYDAIKIGVNFRNQELLQPAEQNNAPGEPEVVIVEDDEVCERNMASSGAGRDERWILAGATALVTGSSKGIGRAIVEELVGFGSTVHTCARSEAELSRCQEELTAKGLAVSFSVCDVSVRTDREELVSRVRELFGGKLNILVNNAGLTLSKLTLETTTSDYTQQMSCFHLSQLLHPLLKASERGSIINISSISSYLAYPYLAVYSAAKVLIAGLFFLLLVPIAGLSGAASDGGFPFVLWWCLLSKGWQCYNHVRRLRLVGARAMNQFSKALASDWAGDNIRINCVAPGLTRTPLLEEYRHDGGRVRDDGSPVDVRGGARRGAQGRRCRGDGEGQTRPWLAEGWHVAAGDGGGGRRMHRLHGNVGSEEGDNADDDGAGTATYDRERLVVTRDEWISFSVTLFLLSTPLRGAFAASLLAFWRSITPSGGRLGASVFSIVCCEELPTLDGGVFFFVFTGYNLAELHPQKNILSVGVGMNKSI</sequence>
<dbReference type="Gene3D" id="3.40.50.720">
    <property type="entry name" value="NAD(P)-binding Rossmann-like Domain"/>
    <property type="match status" value="1"/>
</dbReference>
<dbReference type="GO" id="GO:0016491">
    <property type="term" value="F:oxidoreductase activity"/>
    <property type="evidence" value="ECO:0007669"/>
    <property type="project" value="UniProtKB-KW"/>
</dbReference>
<dbReference type="PANTHER" id="PTHR42898:SF39">
    <property type="entry name" value="OS11G0438700 PROTEIN"/>
    <property type="match status" value="1"/>
</dbReference>
<proteinExistence type="predicted"/>
<keyword evidence="1" id="KW-0521">NADP</keyword>
<protein>
    <submittedName>
        <fullName evidence="4">Uncharacterized protein</fullName>
    </submittedName>
</protein>
<dbReference type="eggNOG" id="KOG0725">
    <property type="taxonomic scope" value="Eukaryota"/>
</dbReference>
<evidence type="ECO:0000313" key="4">
    <source>
        <dbReference type="EnsemblPlants" id="OGLUM11G11950.1"/>
    </source>
</evidence>
<evidence type="ECO:0000313" key="5">
    <source>
        <dbReference type="Proteomes" id="UP000026961"/>
    </source>
</evidence>
<dbReference type="PRINTS" id="PR00080">
    <property type="entry name" value="SDRFAMILY"/>
</dbReference>
<feature type="region of interest" description="Disordered" evidence="3">
    <location>
        <begin position="48"/>
        <end position="86"/>
    </location>
</feature>
<reference evidence="4" key="1">
    <citation type="submission" date="2015-04" db="UniProtKB">
        <authorList>
            <consortium name="EnsemblPlants"/>
        </authorList>
    </citation>
    <scope>IDENTIFICATION</scope>
</reference>
<dbReference type="Proteomes" id="UP000026961">
    <property type="component" value="Chromosome 11"/>
</dbReference>
<dbReference type="Gramene" id="OGLUM11G11950.1">
    <property type="protein sequence ID" value="OGLUM11G11950.1"/>
    <property type="gene ID" value="OGLUM11G11950"/>
</dbReference>
<reference evidence="4" key="2">
    <citation type="submission" date="2018-05" db="EMBL/GenBank/DDBJ databases">
        <title>OgluRS3 (Oryza glumaepatula Reference Sequence Version 3).</title>
        <authorList>
            <person name="Zhang J."/>
            <person name="Kudrna D."/>
            <person name="Lee S."/>
            <person name="Talag J."/>
            <person name="Welchert J."/>
            <person name="Wing R.A."/>
        </authorList>
    </citation>
    <scope>NUCLEOTIDE SEQUENCE [LARGE SCALE GENOMIC DNA]</scope>
</reference>
<evidence type="ECO:0000256" key="2">
    <source>
        <dbReference type="ARBA" id="ARBA00023002"/>
    </source>
</evidence>
<dbReference type="AlphaFoldDB" id="A0A0E0BIP5"/>
<dbReference type="InterPro" id="IPR045000">
    <property type="entry name" value="TR"/>
</dbReference>
<keyword evidence="5" id="KW-1185">Reference proteome</keyword>
<dbReference type="InterPro" id="IPR002347">
    <property type="entry name" value="SDR_fam"/>
</dbReference>
<dbReference type="InterPro" id="IPR036291">
    <property type="entry name" value="NAD(P)-bd_dom_sf"/>
</dbReference>
<dbReference type="PRINTS" id="PR00081">
    <property type="entry name" value="GDHRDH"/>
</dbReference>
<dbReference type="HOGENOM" id="CLU_492089_0_0_1"/>
<keyword evidence="2" id="KW-0560">Oxidoreductase</keyword>
<dbReference type="Gramene" id="OGLUM11G11950.3">
    <property type="protein sequence ID" value="OGLUM11G11950.3"/>
    <property type="gene ID" value="OGLUM11G11950"/>
</dbReference>
<dbReference type="EnsemblPlants" id="OGLUM11G11950.3">
    <property type="protein sequence ID" value="OGLUM11G11950.3"/>
    <property type="gene ID" value="OGLUM11G11950"/>
</dbReference>
<name>A0A0E0BIP5_9ORYZ</name>
<feature type="compositionally biased region" description="Polar residues" evidence="3">
    <location>
        <begin position="58"/>
        <end position="86"/>
    </location>
</feature>
<dbReference type="STRING" id="40148.A0A0E0BIP5"/>
<dbReference type="EnsemblPlants" id="OGLUM11G11950.1">
    <property type="protein sequence ID" value="OGLUM11G11950.1"/>
    <property type="gene ID" value="OGLUM11G11950"/>
</dbReference>